<proteinExistence type="predicted"/>
<comment type="caution">
    <text evidence="1">The sequence shown here is derived from an EMBL/GenBank/DDBJ whole genome shotgun (WGS) entry which is preliminary data.</text>
</comment>
<accession>A0ACC1AIL8</accession>
<name>A0ACC1AIL8_9ROSI</name>
<keyword evidence="2" id="KW-1185">Reference proteome</keyword>
<sequence>MEKICVAVRVRPPVSEETFNGTFWKVKDNRVSLHRQHGTPISGISYAFDHVFDETCSNARVYDLLTKDIIHAAVQGFNGTVFAYGQTSSGKTFTMNGSPTNPGIIPLAVKDIFEKIQMISDREFLIRVSYMEIYNEEINDLFAVENQKLQIHESLERGIFVSGLREEIVNNAEQVLKFIESGEVNRHFGETNMNVRSSRSHTIFRMVIESKGKETNSSSNDSSTDAVRVSVLNLVDLAGSERIAKTGADGVRLKEGKHINKSLMALGNVINKLSDGAKQRGHIPYRDSKLTRILQPALGGNAKTSIICTIAPEEVHIEETKGTLQFASRAKRITNCAQVNEVLTDAALLKRQKLEIEELRSKLQGSRAEVLEQEILKLRNDMLKYELEREKLELELEEERRSHKEREQHIMEQQMRIQSLSNLVTSSDSRSSSQVYLWKSFLAWIVLHVLCICFGISPIFLGYQGSNNSIFTGRKQDSRRQSPEENCHDSLCQGDVFRTPSFKAAPNAFVAKRSNYSSLPDYSPLPDSFSSVADEDTWLKMNKGHMTDLDSLLITPARKVQSFPSDDATPGCSNESYEQEVRKLKRQLELVTEEKNEFQQRYTEQVQLNDQLTGEISELRQEALQVQEIPRRLCESVASCKDFYKDVLSTMQLQQLCCQKHQPWTINKRRIFIVAAIIRAALLEGEASGWKETLSNDIDNIKRELDLSNELLEATKERYCSLEREFQVVKEERDSLLKDVAESSQKLALVTDQRENVLKDLNSQVQRRKDLEEEIKQFSAAFGCRQKSFVSFHNELKFNIEKLRAQNPVSSTQISRVLKKKQRFHCVTLPILYQYPLSCPERIEKLGIIFGANANDRALYHANDNHSSKKAVQFQHSTALMANTKPKVVKQLGQFLQEQQEPFILEIYLSERGYQKKNLNSESSTSFSQGNSSKSLKVSGNTSPNKSKKVTTQFSKLLRAAYKKFTSIKDSLRIKNNDNRNGQFSVTEMARNSQEVAEPDGFSTASSTTVFNSCSDSEVEETSTSVQKNDVSFIENTSQSFKLWSPGDKEAAAEGKLQWRCVEDSKQISPVSVLEEIPSHRGSSPDKTARQGSGNTQEENPSRSCITLSKKITEDSILSASFWRILFHSAIEKASCAGATETQEPVHSKSTSQFFKSKKVVQQTEQLLFDCVREVLESHGKERRQQNKKEFLGSELLGNLVCEKIKAWGKQSVDGFNMTQLLNADIQDSIKEWNDFEAQQRDIALEIGDAILEEIKDQIVTEMLYFSTI</sequence>
<dbReference type="Proteomes" id="UP001164250">
    <property type="component" value="Chromosome 10"/>
</dbReference>
<dbReference type="EMBL" id="CM047906">
    <property type="protein sequence ID" value="KAJ0086506.1"/>
    <property type="molecule type" value="Genomic_DNA"/>
</dbReference>
<protein>
    <submittedName>
        <fullName evidence="1">Uncharacterized protein</fullName>
    </submittedName>
</protein>
<reference evidence="2" key="1">
    <citation type="journal article" date="2023" name="G3 (Bethesda)">
        <title>Genome assembly and association tests identify interacting loci associated with vigor, precocity, and sex in interspecific pistachio rootstocks.</title>
        <authorList>
            <person name="Palmer W."/>
            <person name="Jacygrad E."/>
            <person name="Sagayaradj S."/>
            <person name="Cavanaugh K."/>
            <person name="Han R."/>
            <person name="Bertier L."/>
            <person name="Beede B."/>
            <person name="Kafkas S."/>
            <person name="Golino D."/>
            <person name="Preece J."/>
            <person name="Michelmore R."/>
        </authorList>
    </citation>
    <scope>NUCLEOTIDE SEQUENCE [LARGE SCALE GENOMIC DNA]</scope>
</reference>
<evidence type="ECO:0000313" key="2">
    <source>
        <dbReference type="Proteomes" id="UP001164250"/>
    </source>
</evidence>
<evidence type="ECO:0000313" key="1">
    <source>
        <dbReference type="EMBL" id="KAJ0086506.1"/>
    </source>
</evidence>
<gene>
    <name evidence="1" type="ORF">Patl1_08786</name>
</gene>
<organism evidence="1 2">
    <name type="scientific">Pistacia atlantica</name>
    <dbReference type="NCBI Taxonomy" id="434234"/>
    <lineage>
        <taxon>Eukaryota</taxon>
        <taxon>Viridiplantae</taxon>
        <taxon>Streptophyta</taxon>
        <taxon>Embryophyta</taxon>
        <taxon>Tracheophyta</taxon>
        <taxon>Spermatophyta</taxon>
        <taxon>Magnoliopsida</taxon>
        <taxon>eudicotyledons</taxon>
        <taxon>Gunneridae</taxon>
        <taxon>Pentapetalae</taxon>
        <taxon>rosids</taxon>
        <taxon>malvids</taxon>
        <taxon>Sapindales</taxon>
        <taxon>Anacardiaceae</taxon>
        <taxon>Pistacia</taxon>
    </lineage>
</organism>